<dbReference type="EMBL" id="UGJE01000002">
    <property type="protein sequence ID" value="STQ85888.1"/>
    <property type="molecule type" value="Genomic_DNA"/>
</dbReference>
<proteinExistence type="predicted"/>
<protein>
    <submittedName>
        <fullName evidence="1">Uncharacterized protein</fullName>
    </submittedName>
</protein>
<keyword evidence="2" id="KW-1185">Reference proteome</keyword>
<dbReference type="AlphaFoldDB" id="A0A377PSC5"/>
<dbReference type="RefSeq" id="WP_158654943.1">
    <property type="nucleotide sequence ID" value="NZ_FZML01000005.1"/>
</dbReference>
<gene>
    <name evidence="1" type="ORF">NCTC12714_00677</name>
</gene>
<organism evidence="1 2">
    <name type="scientific">Helicobacter muridarum</name>
    <dbReference type="NCBI Taxonomy" id="216"/>
    <lineage>
        <taxon>Bacteria</taxon>
        <taxon>Pseudomonadati</taxon>
        <taxon>Campylobacterota</taxon>
        <taxon>Epsilonproteobacteria</taxon>
        <taxon>Campylobacterales</taxon>
        <taxon>Helicobacteraceae</taxon>
        <taxon>Helicobacter</taxon>
    </lineage>
</organism>
<dbReference type="Proteomes" id="UP000255139">
    <property type="component" value="Unassembled WGS sequence"/>
</dbReference>
<name>A0A377PSC5_9HELI</name>
<reference evidence="1 2" key="1">
    <citation type="submission" date="2018-06" db="EMBL/GenBank/DDBJ databases">
        <authorList>
            <consortium name="Pathogen Informatics"/>
            <person name="Doyle S."/>
        </authorList>
    </citation>
    <scope>NUCLEOTIDE SEQUENCE [LARGE SCALE GENOMIC DNA]</scope>
    <source>
        <strain evidence="1 2">NCTC12714</strain>
    </source>
</reference>
<accession>A0A377PSC5</accession>
<evidence type="ECO:0000313" key="2">
    <source>
        <dbReference type="Proteomes" id="UP000255139"/>
    </source>
</evidence>
<evidence type="ECO:0000313" key="1">
    <source>
        <dbReference type="EMBL" id="STQ85888.1"/>
    </source>
</evidence>
<sequence length="56" mass="6092">MGIFNIYIPDIIATKRYMEASSIQTTDVDKIDSSDLENPNMKVSNISIIRNSGGGG</sequence>